<feature type="compositionally biased region" description="Basic residues" evidence="1">
    <location>
        <begin position="165"/>
        <end position="181"/>
    </location>
</feature>
<feature type="transmembrane region" description="Helical" evidence="2">
    <location>
        <begin position="117"/>
        <end position="135"/>
    </location>
</feature>
<evidence type="ECO:0000256" key="2">
    <source>
        <dbReference type="SAM" id="Phobius"/>
    </source>
</evidence>
<organism evidence="3 4">
    <name type="scientific">Alicyclobacillus dauci</name>
    <dbReference type="NCBI Taxonomy" id="1475485"/>
    <lineage>
        <taxon>Bacteria</taxon>
        <taxon>Bacillati</taxon>
        <taxon>Bacillota</taxon>
        <taxon>Bacilli</taxon>
        <taxon>Bacillales</taxon>
        <taxon>Alicyclobacillaceae</taxon>
        <taxon>Alicyclobacillus</taxon>
    </lineage>
</organism>
<keyword evidence="2" id="KW-1133">Transmembrane helix</keyword>
<gene>
    <name evidence="3" type="ORF">NZD86_20695</name>
</gene>
<feature type="region of interest" description="Disordered" evidence="1">
    <location>
        <begin position="146"/>
        <end position="181"/>
    </location>
</feature>
<reference evidence="3" key="1">
    <citation type="submission" date="2022-08" db="EMBL/GenBank/DDBJ databases">
        <title>Alicyclobacillus dauci DSM2870, complete genome.</title>
        <authorList>
            <person name="Wang Q."/>
            <person name="Cai R."/>
            <person name="Wang Z."/>
        </authorList>
    </citation>
    <scope>NUCLEOTIDE SEQUENCE</scope>
    <source>
        <strain evidence="3">DSM 28700</strain>
    </source>
</reference>
<proteinExistence type="predicted"/>
<dbReference type="PROSITE" id="PS51257">
    <property type="entry name" value="PROKAR_LIPOPROTEIN"/>
    <property type="match status" value="1"/>
</dbReference>
<evidence type="ECO:0000313" key="3">
    <source>
        <dbReference type="EMBL" id="WAH36593.1"/>
    </source>
</evidence>
<keyword evidence="4" id="KW-1185">Reference proteome</keyword>
<dbReference type="RefSeq" id="WP_268043948.1">
    <property type="nucleotide sequence ID" value="NZ_CP104064.1"/>
</dbReference>
<protein>
    <recommendedName>
        <fullName evidence="5">DUF3592 domain-containing protein</fullName>
    </recommendedName>
</protein>
<feature type="transmembrane region" description="Helical" evidence="2">
    <location>
        <begin position="12"/>
        <end position="34"/>
    </location>
</feature>
<accession>A0ABY6Z133</accession>
<keyword evidence="2" id="KW-0812">Transmembrane</keyword>
<keyword evidence="2" id="KW-0472">Membrane</keyword>
<feature type="compositionally biased region" description="Polar residues" evidence="1">
    <location>
        <begin position="151"/>
        <end position="164"/>
    </location>
</feature>
<dbReference type="Proteomes" id="UP001164803">
    <property type="component" value="Chromosome"/>
</dbReference>
<evidence type="ECO:0000256" key="1">
    <source>
        <dbReference type="SAM" id="MobiDB-lite"/>
    </source>
</evidence>
<dbReference type="EMBL" id="CP104064">
    <property type="protein sequence ID" value="WAH36593.1"/>
    <property type="molecule type" value="Genomic_DNA"/>
</dbReference>
<name>A0ABY6Z133_9BACL</name>
<evidence type="ECO:0000313" key="4">
    <source>
        <dbReference type="Proteomes" id="UP001164803"/>
    </source>
</evidence>
<sequence>MKVRLGKRRRLPVPVYLILLFVACFSVFEAYRWVMPFVARNPLYHEVTIGESVINSWRYGGEDEEGYLRFYDTSSGQTAVLPPTSKLFGADGQFVVLESASPGSLTFAEPLESAPPIWYAIMLLFAGLSLWLIMYRMKVGRKKRMHMRKQSPASSILSGLGKTSQTRRFRPAKKQRPRFFR</sequence>
<evidence type="ECO:0008006" key="5">
    <source>
        <dbReference type="Google" id="ProtNLM"/>
    </source>
</evidence>